<dbReference type="Proteomes" id="UP000275267">
    <property type="component" value="Unassembled WGS sequence"/>
</dbReference>
<protein>
    <submittedName>
        <fullName evidence="2">Retrotransposon protein, putative, Ty3-gypsy subclass</fullName>
    </submittedName>
</protein>
<organism evidence="2 3">
    <name type="scientific">Panicum miliaceum</name>
    <name type="common">Proso millet</name>
    <name type="synonym">Broomcorn millet</name>
    <dbReference type="NCBI Taxonomy" id="4540"/>
    <lineage>
        <taxon>Eukaryota</taxon>
        <taxon>Viridiplantae</taxon>
        <taxon>Streptophyta</taxon>
        <taxon>Embryophyta</taxon>
        <taxon>Tracheophyta</taxon>
        <taxon>Spermatophyta</taxon>
        <taxon>Magnoliopsida</taxon>
        <taxon>Liliopsida</taxon>
        <taxon>Poales</taxon>
        <taxon>Poaceae</taxon>
        <taxon>PACMAD clade</taxon>
        <taxon>Panicoideae</taxon>
        <taxon>Panicodae</taxon>
        <taxon>Paniceae</taxon>
        <taxon>Panicinae</taxon>
        <taxon>Panicum</taxon>
        <taxon>Panicum sect. Panicum</taxon>
    </lineage>
</organism>
<evidence type="ECO:0000313" key="2">
    <source>
        <dbReference type="EMBL" id="RLN31083.1"/>
    </source>
</evidence>
<dbReference type="PANTHER" id="PTHR33026:SF7">
    <property type="entry name" value="OS03G0100275 PROTEIN"/>
    <property type="match status" value="1"/>
</dbReference>
<keyword evidence="3" id="KW-1185">Reference proteome</keyword>
<accession>A0A3L6T313</accession>
<feature type="region of interest" description="Disordered" evidence="1">
    <location>
        <begin position="156"/>
        <end position="190"/>
    </location>
</feature>
<dbReference type="EMBL" id="PQIB02000003">
    <property type="protein sequence ID" value="RLN31083.1"/>
    <property type="molecule type" value="Genomic_DNA"/>
</dbReference>
<feature type="region of interest" description="Disordered" evidence="1">
    <location>
        <begin position="195"/>
        <end position="214"/>
    </location>
</feature>
<feature type="compositionally biased region" description="Polar residues" evidence="1">
    <location>
        <begin position="237"/>
        <end position="261"/>
    </location>
</feature>
<dbReference type="PANTHER" id="PTHR33026">
    <property type="entry name" value="OS06G0360600 PROTEIN"/>
    <property type="match status" value="1"/>
</dbReference>
<evidence type="ECO:0000313" key="3">
    <source>
        <dbReference type="Proteomes" id="UP000275267"/>
    </source>
</evidence>
<feature type="compositionally biased region" description="Polar residues" evidence="1">
    <location>
        <begin position="162"/>
        <end position="173"/>
    </location>
</feature>
<dbReference type="AlphaFoldDB" id="A0A3L6T313"/>
<feature type="compositionally biased region" description="Basic and acidic residues" evidence="1">
    <location>
        <begin position="262"/>
        <end position="285"/>
    </location>
</feature>
<sequence>MEKADRCRQRRSPRRWQRARHGGPQPSRRGTFSGLLPSGYCKTRGWFSVGGARVQLRDEALYLEYMTPSSLSGWHTQWFYIGNQQPSLPGWDISPPQCQECWLKKPTEEERCDIPKSMQRIKILKDKDITWESVAYSFIEQRIQALQQCFHLGKSETPKPAASSTGRVGTSADSLPKEPAAASTAEPPIIEDVLVGTGGRDLEPPVDAEAGPKKEAHLSTLGANLEDGAWVVQQAMASTPDQQEIPGSSWAQDAPESSQARQQEEVPEDSRHEEEVPPPRAEIFKDPLVEPDTVMLMMKLGCRFTNYTKSLVERSREKSALLTRIGDVLLRTHDAEDNLEAEKAKNIKL</sequence>
<feature type="region of interest" description="Disordered" evidence="1">
    <location>
        <begin position="1"/>
        <end position="34"/>
    </location>
</feature>
<feature type="compositionally biased region" description="Basic residues" evidence="1">
    <location>
        <begin position="8"/>
        <end position="21"/>
    </location>
</feature>
<feature type="region of interest" description="Disordered" evidence="1">
    <location>
        <begin position="237"/>
        <end position="285"/>
    </location>
</feature>
<evidence type="ECO:0000256" key="1">
    <source>
        <dbReference type="SAM" id="MobiDB-lite"/>
    </source>
</evidence>
<name>A0A3L6T313_PANMI</name>
<comment type="caution">
    <text evidence="2">The sequence shown here is derived from an EMBL/GenBank/DDBJ whole genome shotgun (WGS) entry which is preliminary data.</text>
</comment>
<dbReference type="OrthoDB" id="685425at2759"/>
<proteinExistence type="predicted"/>
<reference evidence="3" key="1">
    <citation type="journal article" date="2019" name="Nat. Commun.">
        <title>The genome of broomcorn millet.</title>
        <authorList>
            <person name="Zou C."/>
            <person name="Miki D."/>
            <person name="Li D."/>
            <person name="Tang Q."/>
            <person name="Xiao L."/>
            <person name="Rajput S."/>
            <person name="Deng P."/>
            <person name="Jia W."/>
            <person name="Huang R."/>
            <person name="Zhang M."/>
            <person name="Sun Y."/>
            <person name="Hu J."/>
            <person name="Fu X."/>
            <person name="Schnable P.S."/>
            <person name="Li F."/>
            <person name="Zhang H."/>
            <person name="Feng B."/>
            <person name="Zhu X."/>
            <person name="Liu R."/>
            <person name="Schnable J.C."/>
            <person name="Zhu J.-K."/>
            <person name="Zhang H."/>
        </authorList>
    </citation>
    <scope>NUCLEOTIDE SEQUENCE [LARGE SCALE GENOMIC DNA]</scope>
</reference>
<gene>
    <name evidence="2" type="ORF">C2845_PM05G21950</name>
</gene>